<dbReference type="InterPro" id="IPR000073">
    <property type="entry name" value="AB_hydrolase_1"/>
</dbReference>
<comment type="caution">
    <text evidence="4">The sequence shown here is derived from an EMBL/GenBank/DDBJ whole genome shotgun (WGS) entry which is preliminary data.</text>
</comment>
<keyword evidence="5" id="KW-1185">Reference proteome</keyword>
<evidence type="ECO:0000259" key="3">
    <source>
        <dbReference type="Pfam" id="PF00561"/>
    </source>
</evidence>
<dbReference type="Proteomes" id="UP001597260">
    <property type="component" value="Unassembled WGS sequence"/>
</dbReference>
<organism evidence="4 5">
    <name type="scientific">Micromonospora sonneratiae</name>
    <dbReference type="NCBI Taxonomy" id="1184706"/>
    <lineage>
        <taxon>Bacteria</taxon>
        <taxon>Bacillati</taxon>
        <taxon>Actinomycetota</taxon>
        <taxon>Actinomycetes</taxon>
        <taxon>Micromonosporales</taxon>
        <taxon>Micromonosporaceae</taxon>
        <taxon>Micromonospora</taxon>
    </lineage>
</organism>
<dbReference type="PRINTS" id="PR00793">
    <property type="entry name" value="PROAMNOPTASE"/>
</dbReference>
<reference evidence="5" key="1">
    <citation type="journal article" date="2019" name="Int. J. Syst. Evol. Microbiol.">
        <title>The Global Catalogue of Microorganisms (GCM) 10K type strain sequencing project: providing services to taxonomists for standard genome sequencing and annotation.</title>
        <authorList>
            <consortium name="The Broad Institute Genomics Platform"/>
            <consortium name="The Broad Institute Genome Sequencing Center for Infectious Disease"/>
            <person name="Wu L."/>
            <person name="Ma J."/>
        </authorList>
    </citation>
    <scope>NUCLEOTIDE SEQUENCE [LARGE SCALE GENOMIC DNA]</scope>
    <source>
        <strain evidence="5">JCM 31037</strain>
    </source>
</reference>
<comment type="similarity">
    <text evidence="1">Belongs to the peptidase S33 family.</text>
</comment>
<dbReference type="InterPro" id="IPR002410">
    <property type="entry name" value="Peptidase_S33"/>
</dbReference>
<dbReference type="InterPro" id="IPR051601">
    <property type="entry name" value="Serine_prot/Carboxylest_S33"/>
</dbReference>
<keyword evidence="2 4" id="KW-0378">Hydrolase</keyword>
<sequence length="427" mass="47458">MTLRYNRPGQVCVEHRLDVPLDHDDPDGPRIELFAREVVAQHNADATDLPWLLFLQGGPGNAADRPSSSSAWLHQALRDYRVLLLDQRGTGLSTPLTRQSLAGLTDSEAAVYLRHFRADAIVRDAELVRRQLLGDRPWSLLGQSYGGFCAMTYLSLAPEGLAEVMIAGGLPSLTAHPDQVYRAAYPRALAHSERFYARYPGDRKVARQVVDHLADNDIRLPGGERLSAERFQMTGITLGATGGLDNLHHLLELAFIATPHGPVLSDTFLRGVDRMVSMADRPLYALLHESIYCQGAASAWSASRVSAEFDEFDLWHRAEVNFTAEMFHPWLFDQDPALRPLRGCADLLAAHDSWPRLYDPDRLAGNAVPVAAAIYFDDLYVDFEHSMVTAGQVRGLRPWVTNEHGHDGLGARPVVFDRLRAMVRGEV</sequence>
<proteinExistence type="inferred from homology"/>
<evidence type="ECO:0000313" key="5">
    <source>
        <dbReference type="Proteomes" id="UP001597260"/>
    </source>
</evidence>
<evidence type="ECO:0000256" key="1">
    <source>
        <dbReference type="ARBA" id="ARBA00010088"/>
    </source>
</evidence>
<dbReference type="Pfam" id="PF00561">
    <property type="entry name" value="Abhydrolase_1"/>
    <property type="match status" value="1"/>
</dbReference>
<accession>A0ABW3Y9T1</accession>
<name>A0ABW3Y9T1_9ACTN</name>
<dbReference type="PANTHER" id="PTHR43248:SF2">
    <property type="entry name" value="PROLYL AMINOPEPTIDASE"/>
    <property type="match status" value="1"/>
</dbReference>
<dbReference type="InterPro" id="IPR029058">
    <property type="entry name" value="AB_hydrolase_fold"/>
</dbReference>
<feature type="domain" description="AB hydrolase-1" evidence="3">
    <location>
        <begin position="50"/>
        <end position="204"/>
    </location>
</feature>
<dbReference type="RefSeq" id="WP_377566846.1">
    <property type="nucleotide sequence ID" value="NZ_JBHTMP010000003.1"/>
</dbReference>
<dbReference type="PANTHER" id="PTHR43248">
    <property type="entry name" value="2-SUCCINYL-6-HYDROXY-2,4-CYCLOHEXADIENE-1-CARBOXYLATE SYNTHASE"/>
    <property type="match status" value="1"/>
</dbReference>
<evidence type="ECO:0000256" key="2">
    <source>
        <dbReference type="ARBA" id="ARBA00022801"/>
    </source>
</evidence>
<protein>
    <submittedName>
        <fullName evidence="4">Alpha/beta fold hydrolase</fullName>
    </submittedName>
</protein>
<gene>
    <name evidence="4" type="ORF">ACFQ4H_03500</name>
</gene>
<dbReference type="Gene3D" id="3.40.50.1820">
    <property type="entry name" value="alpha/beta hydrolase"/>
    <property type="match status" value="1"/>
</dbReference>
<evidence type="ECO:0000313" key="4">
    <source>
        <dbReference type="EMBL" id="MFD1320150.1"/>
    </source>
</evidence>
<dbReference type="GO" id="GO:0016787">
    <property type="term" value="F:hydrolase activity"/>
    <property type="evidence" value="ECO:0007669"/>
    <property type="project" value="UniProtKB-KW"/>
</dbReference>
<dbReference type="EMBL" id="JBHTMP010000003">
    <property type="protein sequence ID" value="MFD1320150.1"/>
    <property type="molecule type" value="Genomic_DNA"/>
</dbReference>
<dbReference type="SUPFAM" id="SSF53474">
    <property type="entry name" value="alpha/beta-Hydrolases"/>
    <property type="match status" value="1"/>
</dbReference>